<dbReference type="AlphaFoldDB" id="A0A833E6P2"/>
<evidence type="ECO:0000256" key="9">
    <source>
        <dbReference type="ARBA" id="ARBA00022842"/>
    </source>
</evidence>
<protein>
    <recommendedName>
        <fullName evidence="13">Acetolactate synthase</fullName>
        <ecNumber evidence="13">2.2.1.6</ecNumber>
    </recommendedName>
</protein>
<evidence type="ECO:0000256" key="4">
    <source>
        <dbReference type="ARBA" id="ARBA00022605"/>
    </source>
</evidence>
<dbReference type="FunFam" id="3.40.50.970:FF:000007">
    <property type="entry name" value="Acetolactate synthase"/>
    <property type="match status" value="1"/>
</dbReference>
<dbReference type="InterPro" id="IPR029035">
    <property type="entry name" value="DHS-like_NAD/FAD-binding_dom"/>
</dbReference>
<keyword evidence="5" id="KW-0285">Flavoprotein</keyword>
<keyword evidence="11 13" id="KW-0100">Branched-chain amino acid biosynthesis</keyword>
<comment type="pathway">
    <text evidence="1 13">Amino-acid biosynthesis; L-isoleucine biosynthesis; L-isoleucine from 2-oxobutanoate: step 1/4.</text>
</comment>
<dbReference type="EC" id="2.2.1.6" evidence="13"/>
<keyword evidence="8" id="KW-0274">FAD</keyword>
<dbReference type="GO" id="GO:0009099">
    <property type="term" value="P:L-valine biosynthetic process"/>
    <property type="evidence" value="ECO:0007669"/>
    <property type="project" value="UniProtKB-UniPathway"/>
</dbReference>
<evidence type="ECO:0000256" key="6">
    <source>
        <dbReference type="ARBA" id="ARBA00022679"/>
    </source>
</evidence>
<dbReference type="Gene3D" id="3.40.50.1220">
    <property type="entry name" value="TPP-binding domain"/>
    <property type="match status" value="1"/>
</dbReference>
<feature type="domain" description="Thiamine pyrophosphate enzyme N-terminal TPP-binding" evidence="17">
    <location>
        <begin position="1"/>
        <end position="116"/>
    </location>
</feature>
<comment type="cofactor">
    <cofactor evidence="13">
        <name>thiamine diphosphate</name>
        <dbReference type="ChEBI" id="CHEBI:58937"/>
    </cofactor>
    <text evidence="13">Binds 1 thiamine pyrophosphate per subunit.</text>
</comment>
<feature type="region of interest" description="Disordered" evidence="14">
    <location>
        <begin position="593"/>
        <end position="616"/>
    </location>
</feature>
<dbReference type="NCBIfam" id="NF004919">
    <property type="entry name" value="PRK06276.1"/>
    <property type="match status" value="1"/>
</dbReference>
<evidence type="ECO:0000256" key="11">
    <source>
        <dbReference type="ARBA" id="ARBA00023304"/>
    </source>
</evidence>
<evidence type="ECO:0000259" key="15">
    <source>
        <dbReference type="Pfam" id="PF00205"/>
    </source>
</evidence>
<dbReference type="InterPro" id="IPR000399">
    <property type="entry name" value="TPP-bd_CS"/>
</dbReference>
<dbReference type="UniPathway" id="UPA00047">
    <property type="reaction ID" value="UER00055"/>
</dbReference>
<dbReference type="PROSITE" id="PS00187">
    <property type="entry name" value="TPP_ENZYMES"/>
    <property type="match status" value="1"/>
</dbReference>
<evidence type="ECO:0000256" key="13">
    <source>
        <dbReference type="RuleBase" id="RU003591"/>
    </source>
</evidence>
<proteinExistence type="inferred from homology"/>
<dbReference type="GO" id="GO:0009097">
    <property type="term" value="P:isoleucine biosynthetic process"/>
    <property type="evidence" value="ECO:0007669"/>
    <property type="project" value="UniProtKB-UniPathway"/>
</dbReference>
<evidence type="ECO:0000256" key="7">
    <source>
        <dbReference type="ARBA" id="ARBA00022723"/>
    </source>
</evidence>
<reference evidence="18" key="1">
    <citation type="journal article" date="2020" name="ISME J.">
        <title>Gammaproteobacteria mediating utilization of methyl-, sulfur- and petroleum organic compounds in deep ocean hydrothermal plumes.</title>
        <authorList>
            <person name="Zhou Z."/>
            <person name="Liu Y."/>
            <person name="Pan J."/>
            <person name="Cron B.R."/>
            <person name="Toner B.M."/>
            <person name="Anantharaman K."/>
            <person name="Breier J.A."/>
            <person name="Dick G.J."/>
            <person name="Li M."/>
        </authorList>
    </citation>
    <scope>NUCLEOTIDE SEQUENCE</scope>
    <source>
        <strain evidence="18">SZUA-1471</strain>
    </source>
</reference>
<evidence type="ECO:0000256" key="1">
    <source>
        <dbReference type="ARBA" id="ARBA00004974"/>
    </source>
</evidence>
<dbReference type="GO" id="GO:0005948">
    <property type="term" value="C:acetolactate synthase complex"/>
    <property type="evidence" value="ECO:0007669"/>
    <property type="project" value="TreeGrafter"/>
</dbReference>
<comment type="caution">
    <text evidence="18">The sequence shown here is derived from an EMBL/GenBank/DDBJ whole genome shotgun (WGS) entry which is preliminary data.</text>
</comment>
<dbReference type="Pfam" id="PF02775">
    <property type="entry name" value="TPP_enzyme_C"/>
    <property type="match status" value="1"/>
</dbReference>
<organism evidence="18 19">
    <name type="scientific">Methanothermococcus okinawensis</name>
    <dbReference type="NCBI Taxonomy" id="155863"/>
    <lineage>
        <taxon>Archaea</taxon>
        <taxon>Methanobacteriati</taxon>
        <taxon>Methanobacteriota</taxon>
        <taxon>Methanomada group</taxon>
        <taxon>Methanococci</taxon>
        <taxon>Methanococcales</taxon>
        <taxon>Methanococcaceae</taxon>
        <taxon>Methanothermococcus</taxon>
    </lineage>
</organism>
<feature type="compositionally biased region" description="Basic and acidic residues" evidence="14">
    <location>
        <begin position="593"/>
        <end position="604"/>
    </location>
</feature>
<dbReference type="GO" id="GO:0030976">
    <property type="term" value="F:thiamine pyrophosphate binding"/>
    <property type="evidence" value="ECO:0007669"/>
    <property type="project" value="UniProtKB-UniRule"/>
</dbReference>
<dbReference type="GO" id="GO:0050660">
    <property type="term" value="F:flavin adenine dinucleotide binding"/>
    <property type="evidence" value="ECO:0007669"/>
    <property type="project" value="InterPro"/>
</dbReference>
<dbReference type="Pfam" id="PF02776">
    <property type="entry name" value="TPP_enzyme_N"/>
    <property type="match status" value="1"/>
</dbReference>
<evidence type="ECO:0000256" key="10">
    <source>
        <dbReference type="ARBA" id="ARBA00023052"/>
    </source>
</evidence>
<dbReference type="GO" id="GO:0003984">
    <property type="term" value="F:acetolactate synthase activity"/>
    <property type="evidence" value="ECO:0007669"/>
    <property type="project" value="UniProtKB-EC"/>
</dbReference>
<dbReference type="InterPro" id="IPR039368">
    <property type="entry name" value="AHAS_TPP"/>
</dbReference>
<accession>A0A833E6P2</accession>
<dbReference type="InterPro" id="IPR012001">
    <property type="entry name" value="Thiamin_PyroP_enz_TPP-bd_dom"/>
</dbReference>
<comment type="similarity">
    <text evidence="3 13">Belongs to the TPP enzyme family.</text>
</comment>
<feature type="domain" description="Thiamine pyrophosphate enzyme central" evidence="15">
    <location>
        <begin position="193"/>
        <end position="327"/>
    </location>
</feature>
<dbReference type="PANTHER" id="PTHR18968:SF13">
    <property type="entry name" value="ACETOLACTATE SYNTHASE CATALYTIC SUBUNIT, MITOCHONDRIAL"/>
    <property type="match status" value="1"/>
</dbReference>
<dbReference type="PANTHER" id="PTHR18968">
    <property type="entry name" value="THIAMINE PYROPHOSPHATE ENZYMES"/>
    <property type="match status" value="1"/>
</dbReference>
<dbReference type="CDD" id="cd02015">
    <property type="entry name" value="TPP_AHAS"/>
    <property type="match status" value="1"/>
</dbReference>
<dbReference type="CDD" id="cd07035">
    <property type="entry name" value="TPP_PYR_POX_like"/>
    <property type="match status" value="1"/>
</dbReference>
<dbReference type="InterPro" id="IPR012846">
    <property type="entry name" value="Acetolactate_synth_lsu"/>
</dbReference>
<evidence type="ECO:0000256" key="5">
    <source>
        <dbReference type="ARBA" id="ARBA00022630"/>
    </source>
</evidence>
<dbReference type="GO" id="GO:0044272">
    <property type="term" value="P:sulfur compound biosynthetic process"/>
    <property type="evidence" value="ECO:0007669"/>
    <property type="project" value="UniProtKB-ARBA"/>
</dbReference>
<keyword evidence="6 13" id="KW-0808">Transferase</keyword>
<keyword evidence="7 13" id="KW-0479">Metal-binding</keyword>
<keyword evidence="9 13" id="KW-0460">Magnesium</keyword>
<dbReference type="EMBL" id="DQUO01000062">
    <property type="protein sequence ID" value="HIP91630.1"/>
    <property type="molecule type" value="Genomic_DNA"/>
</dbReference>
<evidence type="ECO:0000259" key="16">
    <source>
        <dbReference type="Pfam" id="PF02775"/>
    </source>
</evidence>
<dbReference type="UniPathway" id="UPA00049">
    <property type="reaction ID" value="UER00059"/>
</dbReference>
<dbReference type="SUPFAM" id="SSF52518">
    <property type="entry name" value="Thiamin diphosphate-binding fold (THDP-binding)"/>
    <property type="match status" value="2"/>
</dbReference>
<evidence type="ECO:0000256" key="12">
    <source>
        <dbReference type="ARBA" id="ARBA00048670"/>
    </source>
</evidence>
<dbReference type="FunFam" id="3.40.50.1220:FF:000008">
    <property type="entry name" value="Acetolactate synthase"/>
    <property type="match status" value="1"/>
</dbReference>
<dbReference type="Proteomes" id="UP000618343">
    <property type="component" value="Unassembled WGS sequence"/>
</dbReference>
<dbReference type="NCBIfam" id="TIGR00118">
    <property type="entry name" value="acolac_lg"/>
    <property type="match status" value="1"/>
</dbReference>
<dbReference type="InterPro" id="IPR011766">
    <property type="entry name" value="TPP_enzyme_TPP-bd"/>
</dbReference>
<feature type="domain" description="Thiamine pyrophosphate enzyme TPP-binding" evidence="16">
    <location>
        <begin position="400"/>
        <end position="548"/>
    </location>
</feature>
<name>A0A833E6P2_9EURY</name>
<dbReference type="Pfam" id="PF00205">
    <property type="entry name" value="TPP_enzyme_M"/>
    <property type="match status" value="1"/>
</dbReference>
<gene>
    <name evidence="18" type="ORF">EYH21_04975</name>
</gene>
<evidence type="ECO:0000259" key="17">
    <source>
        <dbReference type="Pfam" id="PF02776"/>
    </source>
</evidence>
<dbReference type="GO" id="GO:0000287">
    <property type="term" value="F:magnesium ion binding"/>
    <property type="evidence" value="ECO:0007669"/>
    <property type="project" value="UniProtKB-UniRule"/>
</dbReference>
<comment type="cofactor">
    <cofactor evidence="13">
        <name>Mg(2+)</name>
        <dbReference type="ChEBI" id="CHEBI:18420"/>
    </cofactor>
    <text evidence="13">Binds 1 Mg(2+) ion per subunit.</text>
</comment>
<sequence>MRGAEAFIKALEYEGVKVIFGYPGGALLPFYDALYDSDLIHILTRHEQGAAHAADGYARVSGKVGVCVGTSGPGATNLVTGVATAYADSSPLVAITGQVPTRLIGNDAFQEIDALGIFMPIVKHNFQIRRSKDIPGTVRAAFEIAKTGRPGPVHIDLPKDVQEEEFNIESNPIPAKIDLPGYKPTVKGHPKQIKMAVNAIIAAERPVIIAGGGVNIANATEELVKLAELCAIPVCTTLMGKGSFPEEHPLALGMVGMHGTKPANYAVSECDLLIAIGCRFSDRITGDIRSFAPYAKVIHIDIDPAEIGKNVDVDIPIVGDAKLVMRDIISSLLKSCRTGEKVLNNQGREEWLKYLESLKRSSIPKMDYDHTPIKPQRIVKELMDVIQELKLKDKFIITTDVGQNQMWMAHYFKVHLPRTFISSGGLGTMGFGLPAAIGAKIARPEAKVVCVTGDGGFMMNIQELGTIADYGIPVVICIFDNRTLGMVYQWQNLFYRGRQCSVTFGESPDFVKVAKGYGIKAQRVTDPSDIKEVLKEALLSDEPYLIDFVIDPSEGLPMVPPGEKLKNIIEPVKAYPKEKIPSFQEIKKKLLGDSRERSVSKDIPQDFTSPVEREMY</sequence>
<dbReference type="SUPFAM" id="SSF52467">
    <property type="entry name" value="DHS-like NAD/FAD-binding domain"/>
    <property type="match status" value="1"/>
</dbReference>
<dbReference type="FunFam" id="3.40.50.970:FF:000016">
    <property type="entry name" value="Acetolactate synthase"/>
    <property type="match status" value="1"/>
</dbReference>
<keyword evidence="4 13" id="KW-0028">Amino-acid biosynthesis</keyword>
<dbReference type="InterPro" id="IPR029061">
    <property type="entry name" value="THDP-binding"/>
</dbReference>
<evidence type="ECO:0000256" key="3">
    <source>
        <dbReference type="ARBA" id="ARBA00007812"/>
    </source>
</evidence>
<keyword evidence="10 13" id="KW-0786">Thiamine pyrophosphate</keyword>
<dbReference type="InterPro" id="IPR045229">
    <property type="entry name" value="TPP_enz"/>
</dbReference>
<dbReference type="Gene3D" id="3.40.50.970">
    <property type="match status" value="2"/>
</dbReference>
<comment type="catalytic activity">
    <reaction evidence="12 13">
        <text>2 pyruvate + H(+) = (2S)-2-acetolactate + CO2</text>
        <dbReference type="Rhea" id="RHEA:25249"/>
        <dbReference type="ChEBI" id="CHEBI:15361"/>
        <dbReference type="ChEBI" id="CHEBI:15378"/>
        <dbReference type="ChEBI" id="CHEBI:16526"/>
        <dbReference type="ChEBI" id="CHEBI:58476"/>
        <dbReference type="EC" id="2.2.1.6"/>
    </reaction>
</comment>
<dbReference type="InterPro" id="IPR012000">
    <property type="entry name" value="Thiamin_PyroP_enz_cen_dom"/>
</dbReference>
<evidence type="ECO:0000256" key="2">
    <source>
        <dbReference type="ARBA" id="ARBA00005025"/>
    </source>
</evidence>
<evidence type="ECO:0000256" key="14">
    <source>
        <dbReference type="SAM" id="MobiDB-lite"/>
    </source>
</evidence>
<evidence type="ECO:0000256" key="8">
    <source>
        <dbReference type="ARBA" id="ARBA00022827"/>
    </source>
</evidence>
<evidence type="ECO:0000313" key="18">
    <source>
        <dbReference type="EMBL" id="HIP91630.1"/>
    </source>
</evidence>
<comment type="pathway">
    <text evidence="2 13">Amino-acid biosynthesis; L-valine biosynthesis; L-valine from pyruvate: step 1/4.</text>
</comment>
<evidence type="ECO:0000313" key="19">
    <source>
        <dbReference type="Proteomes" id="UP000618343"/>
    </source>
</evidence>